<dbReference type="InterPro" id="IPR025480">
    <property type="entry name" value="DUF4330"/>
</dbReference>
<sequence length="162" mass="18196">MIIDDKGRLFKKINLIDLLIILIILAAGVFLFNKFQKANIVTPLAKQEPVAITFIIESLPEYAADNVEINDPVTDKVTSAHLGKVTKVEKLPDRSYAPDQDGKYVRSSREGYCSLEFTVEGTGVFNGKVVNIGNTNYYVYRDTTVYVGDTILFTRIKDIEKK</sequence>
<dbReference type="EMBL" id="FQZP01000011">
    <property type="protein sequence ID" value="SHI82872.1"/>
    <property type="molecule type" value="Genomic_DNA"/>
</dbReference>
<keyword evidence="1" id="KW-1133">Transmembrane helix</keyword>
<keyword evidence="3" id="KW-1185">Reference proteome</keyword>
<keyword evidence="1" id="KW-0812">Transmembrane</keyword>
<dbReference type="Proteomes" id="UP000324781">
    <property type="component" value="Unassembled WGS sequence"/>
</dbReference>
<accession>A0A1M6EBM1</accession>
<dbReference type="RefSeq" id="WP_149678256.1">
    <property type="nucleotide sequence ID" value="NZ_FQZP01000011.1"/>
</dbReference>
<protein>
    <recommendedName>
        <fullName evidence="4">DUF4330 domain-containing protein</fullName>
    </recommendedName>
</protein>
<keyword evidence="1" id="KW-0472">Membrane</keyword>
<evidence type="ECO:0000256" key="1">
    <source>
        <dbReference type="SAM" id="Phobius"/>
    </source>
</evidence>
<proteinExistence type="predicted"/>
<evidence type="ECO:0000313" key="3">
    <source>
        <dbReference type="Proteomes" id="UP000324781"/>
    </source>
</evidence>
<dbReference type="AlphaFoldDB" id="A0A1M6EBM1"/>
<dbReference type="Pfam" id="PF14221">
    <property type="entry name" value="DUF4330"/>
    <property type="match status" value="1"/>
</dbReference>
<evidence type="ECO:0000313" key="2">
    <source>
        <dbReference type="EMBL" id="SHI82872.1"/>
    </source>
</evidence>
<name>A0A1M6EBM1_9FIRM</name>
<gene>
    <name evidence="2" type="ORF">SAMN05444373_101151</name>
</gene>
<reference evidence="2 3" key="1">
    <citation type="submission" date="2016-11" db="EMBL/GenBank/DDBJ databases">
        <authorList>
            <person name="Varghese N."/>
            <person name="Submissions S."/>
        </authorList>
    </citation>
    <scope>NUCLEOTIDE SEQUENCE [LARGE SCALE GENOMIC DNA]</scope>
    <source>
        <strain evidence="2 3">DSM 19027</strain>
    </source>
</reference>
<feature type="transmembrane region" description="Helical" evidence="1">
    <location>
        <begin position="12"/>
        <end position="32"/>
    </location>
</feature>
<organism evidence="2 3">
    <name type="scientific">Thermoclostridium caenicola</name>
    <dbReference type="NCBI Taxonomy" id="659425"/>
    <lineage>
        <taxon>Bacteria</taxon>
        <taxon>Bacillati</taxon>
        <taxon>Bacillota</taxon>
        <taxon>Clostridia</taxon>
        <taxon>Eubacteriales</taxon>
        <taxon>Oscillospiraceae</taxon>
        <taxon>Thermoclostridium</taxon>
    </lineage>
</organism>
<evidence type="ECO:0008006" key="4">
    <source>
        <dbReference type="Google" id="ProtNLM"/>
    </source>
</evidence>
<dbReference type="OrthoDB" id="1723529at2"/>